<dbReference type="AlphaFoldDB" id="A0A931IT64"/>
<evidence type="ECO:0000313" key="2">
    <source>
        <dbReference type="EMBL" id="MBH9552277.1"/>
    </source>
</evidence>
<keyword evidence="3" id="KW-1185">Reference proteome</keyword>
<protein>
    <submittedName>
        <fullName evidence="2">Uncharacterized protein</fullName>
    </submittedName>
</protein>
<comment type="caution">
    <text evidence="2">The sequence shown here is derived from an EMBL/GenBank/DDBJ whole genome shotgun (WGS) entry which is preliminary data.</text>
</comment>
<organism evidence="2 3">
    <name type="scientific">Inhella gelatinilytica</name>
    <dbReference type="NCBI Taxonomy" id="2795030"/>
    <lineage>
        <taxon>Bacteria</taxon>
        <taxon>Pseudomonadati</taxon>
        <taxon>Pseudomonadota</taxon>
        <taxon>Betaproteobacteria</taxon>
        <taxon>Burkholderiales</taxon>
        <taxon>Sphaerotilaceae</taxon>
        <taxon>Inhella</taxon>
    </lineage>
</organism>
<evidence type="ECO:0000313" key="3">
    <source>
        <dbReference type="Proteomes" id="UP000620139"/>
    </source>
</evidence>
<keyword evidence="1" id="KW-0812">Transmembrane</keyword>
<feature type="transmembrane region" description="Helical" evidence="1">
    <location>
        <begin position="107"/>
        <end position="126"/>
    </location>
</feature>
<gene>
    <name evidence="2" type="ORF">I7X43_05365</name>
</gene>
<keyword evidence="1" id="KW-0472">Membrane</keyword>
<proteinExistence type="predicted"/>
<feature type="transmembrane region" description="Helical" evidence="1">
    <location>
        <begin position="56"/>
        <end position="72"/>
    </location>
</feature>
<evidence type="ECO:0000256" key="1">
    <source>
        <dbReference type="SAM" id="Phobius"/>
    </source>
</evidence>
<keyword evidence="1" id="KW-1133">Transmembrane helix</keyword>
<dbReference type="RefSeq" id="WP_198099902.1">
    <property type="nucleotide sequence ID" value="NZ_JAEDAL010000002.1"/>
</dbReference>
<feature type="transmembrane region" description="Helical" evidence="1">
    <location>
        <begin position="84"/>
        <end position="101"/>
    </location>
</feature>
<accession>A0A931IT64</accession>
<dbReference type="Proteomes" id="UP000620139">
    <property type="component" value="Unassembled WGS sequence"/>
</dbReference>
<dbReference type="EMBL" id="JAEDAL010000002">
    <property type="protein sequence ID" value="MBH9552277.1"/>
    <property type="molecule type" value="Genomic_DNA"/>
</dbReference>
<reference evidence="2" key="1">
    <citation type="submission" date="2020-12" db="EMBL/GenBank/DDBJ databases">
        <title>The genome sequence of Inhella sp. 4Y17.</title>
        <authorList>
            <person name="Liu Y."/>
        </authorList>
    </citation>
    <scope>NUCLEOTIDE SEQUENCE</scope>
    <source>
        <strain evidence="2">4Y10</strain>
    </source>
</reference>
<sequence length="139" mass="14109">MKSLRWLLALLGPALGLIVAFVGAVLFTHALTRLCPPDLLVSGVCTAAWYPAAEQAAYALAAGLGSFAFVGLPARTAPDYPVEVAWIALLAGGVFAALFVWQAGSELIPALLAALVGGGVAAGQALRRAARGEPGADLK</sequence>
<name>A0A931IT64_9BURK</name>